<name>A0A4W5RAK1_9TELE</name>
<sequence length="121" mass="13668">MGMGKNITSKSMEGEGAKYEEENKHRADFYPIPVVVNGVGQAAGEQDTEDTELMAIYTKENQGGEKSSMSETMDSADSMDARRMDMIYTIEDTPPWYLCIFLGLQVRCMKTHTQTHPPWHL</sequence>
<evidence type="ECO:0000256" key="1">
    <source>
        <dbReference type="SAM" id="MobiDB-lite"/>
    </source>
</evidence>
<dbReference type="Ensembl" id="ENSHHUT00000085967.1">
    <property type="protein sequence ID" value="ENSHHUP00000083340.1"/>
    <property type="gene ID" value="ENSHHUG00000048372.1"/>
</dbReference>
<keyword evidence="3" id="KW-1185">Reference proteome</keyword>
<reference evidence="2" key="2">
    <citation type="submission" date="2025-08" db="UniProtKB">
        <authorList>
            <consortium name="Ensembl"/>
        </authorList>
    </citation>
    <scope>IDENTIFICATION</scope>
</reference>
<evidence type="ECO:0000313" key="3">
    <source>
        <dbReference type="Proteomes" id="UP000314982"/>
    </source>
</evidence>
<dbReference type="AlphaFoldDB" id="A0A4W5RAK1"/>
<reference evidence="2" key="3">
    <citation type="submission" date="2025-09" db="UniProtKB">
        <authorList>
            <consortium name="Ensembl"/>
        </authorList>
    </citation>
    <scope>IDENTIFICATION</scope>
</reference>
<organism evidence="2 3">
    <name type="scientific">Hucho hucho</name>
    <name type="common">huchen</name>
    <dbReference type="NCBI Taxonomy" id="62062"/>
    <lineage>
        <taxon>Eukaryota</taxon>
        <taxon>Metazoa</taxon>
        <taxon>Chordata</taxon>
        <taxon>Craniata</taxon>
        <taxon>Vertebrata</taxon>
        <taxon>Euteleostomi</taxon>
        <taxon>Actinopterygii</taxon>
        <taxon>Neopterygii</taxon>
        <taxon>Teleostei</taxon>
        <taxon>Protacanthopterygii</taxon>
        <taxon>Salmoniformes</taxon>
        <taxon>Salmonidae</taxon>
        <taxon>Salmoninae</taxon>
        <taxon>Hucho</taxon>
    </lineage>
</organism>
<reference evidence="3" key="1">
    <citation type="submission" date="2018-06" db="EMBL/GenBank/DDBJ databases">
        <title>Genome assembly of Danube salmon.</title>
        <authorList>
            <person name="Macqueen D.J."/>
            <person name="Gundappa M.K."/>
        </authorList>
    </citation>
    <scope>NUCLEOTIDE SEQUENCE [LARGE SCALE GENOMIC DNA]</scope>
</reference>
<feature type="compositionally biased region" description="Basic and acidic residues" evidence="1">
    <location>
        <begin position="12"/>
        <end position="22"/>
    </location>
</feature>
<feature type="compositionally biased region" description="Polar residues" evidence="1">
    <location>
        <begin position="1"/>
        <end position="11"/>
    </location>
</feature>
<accession>A0A4W5RAK1</accession>
<proteinExistence type="predicted"/>
<protein>
    <submittedName>
        <fullName evidence="2">Solute carrier family 23 member 2</fullName>
    </submittedName>
</protein>
<feature type="region of interest" description="Disordered" evidence="1">
    <location>
        <begin position="1"/>
        <end position="22"/>
    </location>
</feature>
<dbReference type="Proteomes" id="UP000314982">
    <property type="component" value="Unassembled WGS sequence"/>
</dbReference>
<evidence type="ECO:0000313" key="2">
    <source>
        <dbReference type="Ensembl" id="ENSHHUP00000083340.1"/>
    </source>
</evidence>
<dbReference type="GeneTree" id="ENSGT00950000182953"/>